<keyword evidence="3" id="KW-1185">Reference proteome</keyword>
<evidence type="ECO:0000313" key="2">
    <source>
        <dbReference type="EMBL" id="ODQ87095.1"/>
    </source>
</evidence>
<comment type="caution">
    <text evidence="2">The sequence shown here is derived from an EMBL/GenBank/DDBJ whole genome shotgun (WGS) entry which is preliminary data.</text>
</comment>
<accession>A0A1E3RB05</accession>
<dbReference type="Proteomes" id="UP000094053">
    <property type="component" value="Unassembled WGS sequence"/>
</dbReference>
<organism evidence="2 3">
    <name type="scientific">Mycolicibacterium flavescens</name>
    <name type="common">Mycobacterium flavescens</name>
    <dbReference type="NCBI Taxonomy" id="1776"/>
    <lineage>
        <taxon>Bacteria</taxon>
        <taxon>Bacillati</taxon>
        <taxon>Actinomycetota</taxon>
        <taxon>Actinomycetes</taxon>
        <taxon>Mycobacteriales</taxon>
        <taxon>Mycobacteriaceae</taxon>
        <taxon>Mycolicibacterium</taxon>
    </lineage>
</organism>
<dbReference type="AlphaFoldDB" id="A0A1E3RB05"/>
<feature type="compositionally biased region" description="Low complexity" evidence="1">
    <location>
        <begin position="48"/>
        <end position="59"/>
    </location>
</feature>
<dbReference type="RefSeq" id="WP_069416380.1">
    <property type="nucleotide sequence ID" value="NZ_JACKUL010000039.1"/>
</dbReference>
<feature type="region of interest" description="Disordered" evidence="1">
    <location>
        <begin position="45"/>
        <end position="70"/>
    </location>
</feature>
<proteinExistence type="predicted"/>
<dbReference type="EMBL" id="MIHA01000025">
    <property type="protein sequence ID" value="ODQ87095.1"/>
    <property type="molecule type" value="Genomic_DNA"/>
</dbReference>
<evidence type="ECO:0000256" key="1">
    <source>
        <dbReference type="SAM" id="MobiDB-lite"/>
    </source>
</evidence>
<gene>
    <name evidence="2" type="ORF">BHQ18_25170</name>
</gene>
<dbReference type="STRING" id="1776.BHQ18_25170"/>
<protein>
    <submittedName>
        <fullName evidence="2">DUF732 domain-containing protein</fullName>
    </submittedName>
</protein>
<name>A0A1E3RB05_MYCFV</name>
<reference evidence="3" key="1">
    <citation type="submission" date="2016-09" db="EMBL/GenBank/DDBJ databases">
        <authorList>
            <person name="Greninger A.L."/>
            <person name="Jerome K.R."/>
            <person name="Mcnair B."/>
            <person name="Wallis C."/>
            <person name="Fang F."/>
        </authorList>
    </citation>
    <scope>NUCLEOTIDE SEQUENCE [LARGE SCALE GENOMIC DNA]</scope>
    <source>
        <strain evidence="3">M6</strain>
    </source>
</reference>
<evidence type="ECO:0000313" key="3">
    <source>
        <dbReference type="Proteomes" id="UP000094053"/>
    </source>
</evidence>
<dbReference type="PROSITE" id="PS51257">
    <property type="entry name" value="PROKAR_LIPOPROTEIN"/>
    <property type="match status" value="1"/>
</dbReference>
<sequence length="161" mass="16552">MQRSVRTTPPGSLRGLLVGSLVTGSAALLTACSGADMMSTIGLPTSQAAPAHGESSAAAPGPPPAGPRSNALVVTDRQRSFLDGLAEAGVRPSSDLLALSIGSYVCQAQAAQHTDQELWDSVYPMVRGDADDRMSGLTPPAAVDVDAETSDYIRIATDRLC</sequence>